<comment type="subcellular location">
    <subcellularLocation>
        <location evidence="1">Endomembrane system</location>
    </subcellularLocation>
</comment>
<evidence type="ECO:0000313" key="6">
    <source>
        <dbReference type="EMBL" id="KAK1933248.1"/>
    </source>
</evidence>
<evidence type="ECO:0000256" key="3">
    <source>
        <dbReference type="ARBA" id="ARBA00022927"/>
    </source>
</evidence>
<evidence type="ECO:0000256" key="4">
    <source>
        <dbReference type="ARBA" id="ARBA00023136"/>
    </source>
</evidence>
<evidence type="ECO:0000259" key="5">
    <source>
        <dbReference type="Pfam" id="PF01602"/>
    </source>
</evidence>
<keyword evidence="7" id="KW-1185">Reference proteome</keyword>
<dbReference type="AlphaFoldDB" id="A0AAD9LE96"/>
<feature type="domain" description="Clathrin/coatomer adaptor adaptin-like N-terminal" evidence="5">
    <location>
        <begin position="42"/>
        <end position="588"/>
    </location>
</feature>
<protein>
    <submittedName>
        <fullName evidence="6">Adaptin N terminal region domain containing protein</fullName>
    </submittedName>
</protein>
<keyword evidence="2" id="KW-0813">Transport</keyword>
<dbReference type="Gene3D" id="1.25.10.10">
    <property type="entry name" value="Leucine-rich Repeat Variant"/>
    <property type="match status" value="1"/>
</dbReference>
<dbReference type="InterPro" id="IPR050840">
    <property type="entry name" value="Adaptor_Complx_Large_Subunit"/>
</dbReference>
<dbReference type="PANTHER" id="PTHR22780">
    <property type="entry name" value="ADAPTIN, ALPHA/GAMMA/EPSILON"/>
    <property type="match status" value="1"/>
</dbReference>
<keyword evidence="3" id="KW-0653">Protein transport</keyword>
<gene>
    <name evidence="6" type="ORF">X943_002866</name>
</gene>
<dbReference type="GO" id="GO:0012505">
    <property type="term" value="C:endomembrane system"/>
    <property type="evidence" value="ECO:0007669"/>
    <property type="project" value="UniProtKB-SubCell"/>
</dbReference>
<dbReference type="EMBL" id="JAHBMH010000073">
    <property type="protein sequence ID" value="KAK1933248.1"/>
    <property type="molecule type" value="Genomic_DNA"/>
</dbReference>
<dbReference type="InterPro" id="IPR016024">
    <property type="entry name" value="ARM-type_fold"/>
</dbReference>
<reference evidence="6" key="2">
    <citation type="submission" date="2021-05" db="EMBL/GenBank/DDBJ databases">
        <authorList>
            <person name="Pain A."/>
        </authorList>
    </citation>
    <scope>NUCLEOTIDE SEQUENCE</scope>
    <source>
        <strain evidence="6">1802A</strain>
    </source>
</reference>
<accession>A0AAD9LE96</accession>
<name>A0AAD9LE96_BABDI</name>
<keyword evidence="4" id="KW-0472">Membrane</keyword>
<dbReference type="GO" id="GO:0006886">
    <property type="term" value="P:intracellular protein transport"/>
    <property type="evidence" value="ECO:0007669"/>
    <property type="project" value="InterPro"/>
</dbReference>
<comment type="caution">
    <text evidence="6">The sequence shown here is derived from an EMBL/GenBank/DDBJ whole genome shotgun (WGS) entry which is preliminary data.</text>
</comment>
<dbReference type="GO" id="GO:0030117">
    <property type="term" value="C:membrane coat"/>
    <property type="evidence" value="ECO:0007669"/>
    <property type="project" value="InterPro"/>
</dbReference>
<evidence type="ECO:0000256" key="1">
    <source>
        <dbReference type="ARBA" id="ARBA00004308"/>
    </source>
</evidence>
<dbReference type="Pfam" id="PF01602">
    <property type="entry name" value="Adaptin_N"/>
    <property type="match status" value="1"/>
</dbReference>
<dbReference type="InterPro" id="IPR002553">
    <property type="entry name" value="Clathrin/coatomer_adapt-like_N"/>
</dbReference>
<dbReference type="InterPro" id="IPR011989">
    <property type="entry name" value="ARM-like"/>
</dbReference>
<dbReference type="Proteomes" id="UP001195914">
    <property type="component" value="Unassembled WGS sequence"/>
</dbReference>
<dbReference type="SUPFAM" id="SSF48371">
    <property type="entry name" value="ARM repeat"/>
    <property type="match status" value="1"/>
</dbReference>
<evidence type="ECO:0000256" key="2">
    <source>
        <dbReference type="ARBA" id="ARBA00022448"/>
    </source>
</evidence>
<dbReference type="GO" id="GO:0016192">
    <property type="term" value="P:vesicle-mediated transport"/>
    <property type="evidence" value="ECO:0007669"/>
    <property type="project" value="InterPro"/>
</dbReference>
<evidence type="ECO:0000313" key="7">
    <source>
        <dbReference type="Proteomes" id="UP001195914"/>
    </source>
</evidence>
<proteinExistence type="predicted"/>
<organism evidence="6 7">
    <name type="scientific">Babesia divergens</name>
    <dbReference type="NCBI Taxonomy" id="32595"/>
    <lineage>
        <taxon>Eukaryota</taxon>
        <taxon>Sar</taxon>
        <taxon>Alveolata</taxon>
        <taxon>Apicomplexa</taxon>
        <taxon>Aconoidasida</taxon>
        <taxon>Piroplasmida</taxon>
        <taxon>Babesiidae</taxon>
        <taxon>Babesia</taxon>
    </lineage>
</organism>
<sequence length="785" mass="89273">MMAIGAPHLSREFYKFTRMLGEARSKEVCFILLHHHDHQEEERIVLAEIASLKHSFLNADVEKDRLKEYLVRAVYVEMLGFEAPFAHIHAINMAQEKSLACKMAGMWLSYVRNMITGYFACRQLLKPQSELMLLLINTIQKDLHSPNYMEVTCALQCICDLVNGEMLPIILPRVVQCLENDNEYVRKHAIMAIRRFHEFDNSCVSNLTQIIERGICDSNPAVMGCTLSLLQDALAVKPRGYRNLVPSLVSILNQIVDHRLPKTYNYHKVPAPWMQIAIISIFGKMGQGSKAPSTQICECIRNVLQHVESMPFTSSLISNAIISECVKTISIISANESLTKMCSISVTRMLTSENNNMRYAGIAGLSILVGVNVSYAAENQMAVVACLEDRDETIRRCTLDLLYRMTNSKNVVTIVKCFLDQLRSKSENYRSLELINKVSLLCEKFAPNATWYLDTVLDLMMLTPDLLKDEFFINTVNVLKENADDASFRGDVLCKMEELQKRADMLPDIVVRLISWVYAYYPTYSENSEAPSVDIGVYLERLLQFLKTHHKHSNTTCWILSSMRRLIIAKKYDVPGEVLSVISHLESSNCTNVAQCCKEIRGLCDMKPELELQLDENDCSLAFLENYVTQCVMEGRKPYEKPVVEAPPEIEEKLTHTVSELRFEPYVMETAMMETYKETVAMDDQWTQEIVVKDVPRSWGPSGYIGKDDIDEIKEATADADDRTSVEPSIDMSILSRGGRAPKKSDSDSYVWKKVEKKPIKNEHVEMARALFQGLNLSEQNDDGE</sequence>
<reference evidence="6" key="1">
    <citation type="journal article" date="2014" name="Nucleic Acids Res.">
        <title>The evolutionary dynamics of variant antigen genes in Babesia reveal a history of genomic innovation underlying host-parasite interaction.</title>
        <authorList>
            <person name="Jackson A.P."/>
            <person name="Otto T.D."/>
            <person name="Darby A."/>
            <person name="Ramaprasad A."/>
            <person name="Xia D."/>
            <person name="Echaide I.E."/>
            <person name="Farber M."/>
            <person name="Gahlot S."/>
            <person name="Gamble J."/>
            <person name="Gupta D."/>
            <person name="Gupta Y."/>
            <person name="Jackson L."/>
            <person name="Malandrin L."/>
            <person name="Malas T.B."/>
            <person name="Moussa E."/>
            <person name="Nair M."/>
            <person name="Reid A.J."/>
            <person name="Sanders M."/>
            <person name="Sharma J."/>
            <person name="Tracey A."/>
            <person name="Quail M.A."/>
            <person name="Weir W."/>
            <person name="Wastling J.M."/>
            <person name="Hall N."/>
            <person name="Willadsen P."/>
            <person name="Lingelbach K."/>
            <person name="Shiels B."/>
            <person name="Tait A."/>
            <person name="Berriman M."/>
            <person name="Allred D.R."/>
            <person name="Pain A."/>
        </authorList>
    </citation>
    <scope>NUCLEOTIDE SEQUENCE</scope>
    <source>
        <strain evidence="6">1802A</strain>
    </source>
</reference>